<proteinExistence type="predicted"/>
<accession>A0A835BC09</accession>
<evidence type="ECO:0000313" key="2">
    <source>
        <dbReference type="EMBL" id="KAF8689625.1"/>
    </source>
</evidence>
<organism evidence="2 3">
    <name type="scientific">Digitaria exilis</name>
    <dbReference type="NCBI Taxonomy" id="1010633"/>
    <lineage>
        <taxon>Eukaryota</taxon>
        <taxon>Viridiplantae</taxon>
        <taxon>Streptophyta</taxon>
        <taxon>Embryophyta</taxon>
        <taxon>Tracheophyta</taxon>
        <taxon>Spermatophyta</taxon>
        <taxon>Magnoliopsida</taxon>
        <taxon>Liliopsida</taxon>
        <taxon>Poales</taxon>
        <taxon>Poaceae</taxon>
        <taxon>PACMAD clade</taxon>
        <taxon>Panicoideae</taxon>
        <taxon>Panicodae</taxon>
        <taxon>Paniceae</taxon>
        <taxon>Anthephorinae</taxon>
        <taxon>Digitaria</taxon>
    </lineage>
</organism>
<feature type="region of interest" description="Disordered" evidence="1">
    <location>
        <begin position="86"/>
        <end position="171"/>
    </location>
</feature>
<name>A0A835BC09_9POAL</name>
<dbReference type="PANTHER" id="PTHR36388:SF1">
    <property type="entry name" value="OS02G0469000 PROTEIN"/>
    <property type="match status" value="1"/>
</dbReference>
<evidence type="ECO:0000256" key="1">
    <source>
        <dbReference type="SAM" id="MobiDB-lite"/>
    </source>
</evidence>
<dbReference type="AlphaFoldDB" id="A0A835BC09"/>
<gene>
    <name evidence="2" type="ORF">HU200_041739</name>
</gene>
<feature type="compositionally biased region" description="Basic and acidic residues" evidence="1">
    <location>
        <begin position="93"/>
        <end position="108"/>
    </location>
</feature>
<protein>
    <submittedName>
        <fullName evidence="2">Uncharacterized protein</fullName>
    </submittedName>
</protein>
<sequence length="259" mass="28454">MTSEDGDILALLSEPSPTEEQLEASESDDILPAILEAIKSNAKAVEPSPEEAAWADSCFVQTSELSDDDWGAMRNALLDALEKPMENPFDSSEAAHDQGIHTVSEAKPHSLNAERVPQHDDVHMEQMDNNDDDKDSSQTCEVADVIRGVDEHGKQMGSYAVKPEDDDELASPEVLEQEEWTDSIFKIWDLELSFSDDDDSELELIKDLKNLLKGSGSSPEAVYPTLPQDDAAKPLDQISIDELVAGLSDLSIQQTNEQD</sequence>
<evidence type="ECO:0000313" key="3">
    <source>
        <dbReference type="Proteomes" id="UP000636709"/>
    </source>
</evidence>
<dbReference type="PANTHER" id="PTHR36388">
    <property type="entry name" value="OS02G0469000 PROTEIN"/>
    <property type="match status" value="1"/>
</dbReference>
<dbReference type="EMBL" id="JACEFO010002011">
    <property type="protein sequence ID" value="KAF8689625.1"/>
    <property type="molecule type" value="Genomic_DNA"/>
</dbReference>
<dbReference type="Proteomes" id="UP000636709">
    <property type="component" value="Unassembled WGS sequence"/>
</dbReference>
<keyword evidence="3" id="KW-1185">Reference proteome</keyword>
<dbReference type="OrthoDB" id="1894296at2759"/>
<reference evidence="2" key="1">
    <citation type="submission" date="2020-07" db="EMBL/GenBank/DDBJ databases">
        <title>Genome sequence and genetic diversity analysis of an under-domesticated orphan crop, white fonio (Digitaria exilis).</title>
        <authorList>
            <person name="Bennetzen J.L."/>
            <person name="Chen S."/>
            <person name="Ma X."/>
            <person name="Wang X."/>
            <person name="Yssel A.E.J."/>
            <person name="Chaluvadi S.R."/>
            <person name="Johnson M."/>
            <person name="Gangashetty P."/>
            <person name="Hamidou F."/>
            <person name="Sanogo M.D."/>
            <person name="Zwaenepoel A."/>
            <person name="Wallace J."/>
            <person name="Van De Peer Y."/>
            <person name="Van Deynze A."/>
        </authorList>
    </citation>
    <scope>NUCLEOTIDE SEQUENCE</scope>
    <source>
        <tissue evidence="2">Leaves</tissue>
    </source>
</reference>
<feature type="compositionally biased region" description="Basic and acidic residues" evidence="1">
    <location>
        <begin position="116"/>
        <end position="126"/>
    </location>
</feature>
<feature type="region of interest" description="Disordered" evidence="1">
    <location>
        <begin position="1"/>
        <end position="26"/>
    </location>
</feature>
<comment type="caution">
    <text evidence="2">The sequence shown here is derived from an EMBL/GenBank/DDBJ whole genome shotgun (WGS) entry which is preliminary data.</text>
</comment>